<evidence type="ECO:0000256" key="1">
    <source>
        <dbReference type="ARBA" id="ARBA00006926"/>
    </source>
</evidence>
<dbReference type="CDD" id="cd00340">
    <property type="entry name" value="GSH_Peroxidase"/>
    <property type="match status" value="1"/>
</dbReference>
<evidence type="ECO:0000256" key="3">
    <source>
        <dbReference type="ARBA" id="ARBA00023002"/>
    </source>
</evidence>
<accession>A0A8K1C2V8</accession>
<evidence type="ECO:0000313" key="5">
    <source>
        <dbReference type="EMBL" id="TMW55451.1"/>
    </source>
</evidence>
<sequence length="494" mass="55775">MNKSAAETMVALAERAHEVELAARERSHTGIVSPPAEVEGRVFYRLHQYTLLPPEVQTQADAVAVHLATPDVRKRVFTSPKWRHRVAKGPCVKGQKLVDAIFNFLARSRAEVPHPAEAELLAGALVLSGFVSPTNEPSDEHDIGKYILANEFYELVSPGALKIMHRSAWTSPERPPMGQKLSVWAVTDGTTRAGFVYRKSEPSSARMLLSMLSMCSAQGHEVKSYVVINKIKHHALFVFRDDTAREELSHLVLDDALVEYDNGSRTSPMYHGLKIWNDDHAEWFDFLTREQRDKWLLSILDGGAKYKEAHPRYDELAGSNMSLYDLIDVDAVGEEIHLGIFRDKVILLVNVASRDPEAALQYPELVELHEKYRADGLVILACPCDQFAALEYEADAAILQHLAAMYLVDFPVFAKRDVNGLDARDLFVFANAHLPGMFGPFVEWNFTKFLFDRRGRPVKRYETSVLPHRMENDIKALLDTQKESQTLHESVEQT</sequence>
<dbReference type="GO" id="GO:0006979">
    <property type="term" value="P:response to oxidative stress"/>
    <property type="evidence" value="ECO:0007669"/>
    <property type="project" value="InterPro"/>
</dbReference>
<comment type="caution">
    <text evidence="5">The sequence shown here is derived from an EMBL/GenBank/DDBJ whole genome shotgun (WGS) entry which is preliminary data.</text>
</comment>
<gene>
    <name evidence="5" type="ORF">Poli38472_010333</name>
</gene>
<proteinExistence type="inferred from homology"/>
<protein>
    <recommendedName>
        <fullName evidence="4">Glutathione peroxidase</fullName>
    </recommendedName>
</protein>
<reference evidence="5" key="1">
    <citation type="submission" date="2019-03" db="EMBL/GenBank/DDBJ databases">
        <title>Long read genome sequence of the mycoparasitic Pythium oligandrum ATCC 38472 isolated from sugarbeet rhizosphere.</title>
        <authorList>
            <person name="Gaulin E."/>
        </authorList>
    </citation>
    <scope>NUCLEOTIDE SEQUENCE</scope>
    <source>
        <strain evidence="5">ATCC 38472_TT</strain>
    </source>
</reference>
<dbReference type="OrthoDB" id="446890at2759"/>
<evidence type="ECO:0000256" key="2">
    <source>
        <dbReference type="ARBA" id="ARBA00022559"/>
    </source>
</evidence>
<name>A0A8K1C2V8_PYTOL</name>
<dbReference type="Pfam" id="PF00255">
    <property type="entry name" value="GSHPx"/>
    <property type="match status" value="1"/>
</dbReference>
<dbReference type="Proteomes" id="UP000794436">
    <property type="component" value="Unassembled WGS sequence"/>
</dbReference>
<evidence type="ECO:0000313" key="6">
    <source>
        <dbReference type="Proteomes" id="UP000794436"/>
    </source>
</evidence>
<dbReference type="Gene3D" id="3.40.30.10">
    <property type="entry name" value="Glutaredoxin"/>
    <property type="match status" value="1"/>
</dbReference>
<keyword evidence="3 4" id="KW-0560">Oxidoreductase</keyword>
<dbReference type="SUPFAM" id="SSF52833">
    <property type="entry name" value="Thioredoxin-like"/>
    <property type="match status" value="1"/>
</dbReference>
<dbReference type="AlphaFoldDB" id="A0A8K1C2V8"/>
<dbReference type="PRINTS" id="PR01011">
    <property type="entry name" value="GLUTPROXDASE"/>
</dbReference>
<dbReference type="EMBL" id="SPLM01000147">
    <property type="protein sequence ID" value="TMW55451.1"/>
    <property type="molecule type" value="Genomic_DNA"/>
</dbReference>
<dbReference type="PANTHER" id="PTHR11592:SF78">
    <property type="entry name" value="GLUTATHIONE PEROXIDASE"/>
    <property type="match status" value="1"/>
</dbReference>
<organism evidence="5 6">
    <name type="scientific">Pythium oligandrum</name>
    <name type="common">Mycoparasitic fungus</name>
    <dbReference type="NCBI Taxonomy" id="41045"/>
    <lineage>
        <taxon>Eukaryota</taxon>
        <taxon>Sar</taxon>
        <taxon>Stramenopiles</taxon>
        <taxon>Oomycota</taxon>
        <taxon>Peronosporomycetes</taxon>
        <taxon>Pythiales</taxon>
        <taxon>Pythiaceae</taxon>
        <taxon>Pythium</taxon>
    </lineage>
</organism>
<dbReference type="InterPro" id="IPR036249">
    <property type="entry name" value="Thioredoxin-like_sf"/>
</dbReference>
<keyword evidence="6" id="KW-1185">Reference proteome</keyword>
<dbReference type="GO" id="GO:0004601">
    <property type="term" value="F:peroxidase activity"/>
    <property type="evidence" value="ECO:0007669"/>
    <property type="project" value="UniProtKB-KW"/>
</dbReference>
<dbReference type="PANTHER" id="PTHR11592">
    <property type="entry name" value="GLUTATHIONE PEROXIDASE"/>
    <property type="match status" value="1"/>
</dbReference>
<evidence type="ECO:0000256" key="4">
    <source>
        <dbReference type="RuleBase" id="RU000499"/>
    </source>
</evidence>
<comment type="similarity">
    <text evidence="1 4">Belongs to the glutathione peroxidase family.</text>
</comment>
<keyword evidence="2 4" id="KW-0575">Peroxidase</keyword>
<dbReference type="PROSITE" id="PS51355">
    <property type="entry name" value="GLUTATHIONE_PEROXID_3"/>
    <property type="match status" value="1"/>
</dbReference>
<dbReference type="InterPro" id="IPR000889">
    <property type="entry name" value="Glutathione_peroxidase"/>
</dbReference>